<dbReference type="RefSeq" id="WP_146193007.1">
    <property type="nucleotide sequence ID" value="NZ_QFVR01000033.1"/>
</dbReference>
<dbReference type="EMBL" id="QFVR01000033">
    <property type="protein sequence ID" value="PWI23555.1"/>
    <property type="molecule type" value="Genomic_DNA"/>
</dbReference>
<protein>
    <submittedName>
        <fullName evidence="3">Uncharacterized protein</fullName>
    </submittedName>
</protein>
<name>A0A2U3AGA4_9BACL</name>
<comment type="subcellular location">
    <subcellularLocation>
        <location evidence="1">Cell envelope</location>
    </subcellularLocation>
</comment>
<dbReference type="Pfam" id="PF09479">
    <property type="entry name" value="Flg_new"/>
    <property type="match status" value="2"/>
</dbReference>
<evidence type="ECO:0000313" key="3">
    <source>
        <dbReference type="EMBL" id="PWI23555.1"/>
    </source>
</evidence>
<keyword evidence="2" id="KW-0732">Signal</keyword>
<feature type="non-terminal residue" evidence="3">
    <location>
        <position position="344"/>
    </location>
</feature>
<proteinExistence type="predicted"/>
<evidence type="ECO:0000256" key="2">
    <source>
        <dbReference type="SAM" id="SignalP"/>
    </source>
</evidence>
<dbReference type="InterPro" id="IPR026906">
    <property type="entry name" value="LRR_5"/>
</dbReference>
<sequence length="344" mass="39048">MKSFQFAIAFLICLFTIIFFHSEAHAATTTNGDYEYEILNDGRGDYIQILDYKGTSTSIVIPSEIEVSPGRIVPLKSIGDNSFRSKGLTNITLSSNALLTIGQFSFSDNPIEKFTFDFNCDTCYFNAFSNTSIKELYMPDDNKTAYFLIPYALNPNLTAKIYADQYTHDGSSPSNVYQIYLGRFYKPTVIEFIDTKLITFNYDDGNTVNKKIQNIATTLLTEPTTPSRPGYTFDGWYDGTSKWNFATDKVTKIMTLQAKWSPKTPPVTYYNVTFLSNTDTSITSQQIAKSSYVKAPEVITKKGYTFAGWYDGENKWYFLSDTISKDTTLSAKWKLNDYKMTFDS</sequence>
<dbReference type="OrthoDB" id="9772095at2"/>
<feature type="signal peptide" evidence="2">
    <location>
        <begin position="1"/>
        <end position="26"/>
    </location>
</feature>
<dbReference type="InterPro" id="IPR013378">
    <property type="entry name" value="InlB-like_B-rpt"/>
</dbReference>
<dbReference type="Proteomes" id="UP000245938">
    <property type="component" value="Unassembled WGS sequence"/>
</dbReference>
<dbReference type="Gene3D" id="3.80.10.10">
    <property type="entry name" value="Ribonuclease Inhibitor"/>
    <property type="match status" value="1"/>
</dbReference>
<organism evidence="3 4">
    <name type="scientific">Kurthia sibirica</name>
    <dbReference type="NCBI Taxonomy" id="202750"/>
    <lineage>
        <taxon>Bacteria</taxon>
        <taxon>Bacillati</taxon>
        <taxon>Bacillota</taxon>
        <taxon>Bacilli</taxon>
        <taxon>Bacillales</taxon>
        <taxon>Caryophanaceae</taxon>
        <taxon>Kurthia</taxon>
    </lineage>
</organism>
<dbReference type="Gene3D" id="2.60.40.4270">
    <property type="entry name" value="Listeria-Bacteroides repeat domain"/>
    <property type="match status" value="2"/>
</dbReference>
<dbReference type="InterPro" id="IPR032675">
    <property type="entry name" value="LRR_dom_sf"/>
</dbReference>
<dbReference type="InterPro" id="IPR042229">
    <property type="entry name" value="Listeria/Bacterioides_rpt_sf"/>
</dbReference>
<dbReference type="AlphaFoldDB" id="A0A2U3AGA4"/>
<keyword evidence="4" id="KW-1185">Reference proteome</keyword>
<accession>A0A2U3AGA4</accession>
<dbReference type="Pfam" id="PF13306">
    <property type="entry name" value="LRR_5"/>
    <property type="match status" value="1"/>
</dbReference>
<evidence type="ECO:0000313" key="4">
    <source>
        <dbReference type="Proteomes" id="UP000245938"/>
    </source>
</evidence>
<gene>
    <name evidence="3" type="ORF">DEX24_15900</name>
</gene>
<reference evidence="3 4" key="1">
    <citation type="submission" date="2018-05" db="EMBL/GenBank/DDBJ databases">
        <title>Kurthia sibirica genome sequence.</title>
        <authorList>
            <person name="Maclea K.S."/>
            <person name="Goen A.E."/>
        </authorList>
    </citation>
    <scope>NUCLEOTIDE SEQUENCE [LARGE SCALE GENOMIC DNA]</scope>
    <source>
        <strain evidence="3 4">ATCC 49154</strain>
    </source>
</reference>
<evidence type="ECO:0000256" key="1">
    <source>
        <dbReference type="ARBA" id="ARBA00004196"/>
    </source>
</evidence>
<comment type="caution">
    <text evidence="3">The sequence shown here is derived from an EMBL/GenBank/DDBJ whole genome shotgun (WGS) entry which is preliminary data.</text>
</comment>
<dbReference type="GO" id="GO:0030313">
    <property type="term" value="C:cell envelope"/>
    <property type="evidence" value="ECO:0007669"/>
    <property type="project" value="UniProtKB-SubCell"/>
</dbReference>
<feature type="chain" id="PRO_5015737882" evidence="2">
    <location>
        <begin position="27"/>
        <end position="344"/>
    </location>
</feature>
<dbReference type="NCBIfam" id="TIGR02543">
    <property type="entry name" value="List_Bact_rpt"/>
    <property type="match status" value="2"/>
</dbReference>